<reference evidence="2" key="1">
    <citation type="submission" date="2015-07" db="EMBL/GenBank/DDBJ databases">
        <authorList>
            <person name="Urmite Genomes"/>
        </authorList>
    </citation>
    <scope>NUCLEOTIDE SEQUENCE [LARGE SCALE GENOMIC DNA]</scope>
    <source>
        <strain evidence="2">type strain: ATCC 49404</strain>
    </source>
</reference>
<gene>
    <name evidence="1" type="ORF">BN2156_01351</name>
</gene>
<dbReference type="Gene3D" id="3.30.530.20">
    <property type="match status" value="1"/>
</dbReference>
<proteinExistence type="predicted"/>
<organism evidence="1 2">
    <name type="scientific">Mycolicibacterium neworleansense</name>
    <dbReference type="NCBI Taxonomy" id="146018"/>
    <lineage>
        <taxon>Bacteria</taxon>
        <taxon>Bacillati</taxon>
        <taxon>Actinomycetota</taxon>
        <taxon>Actinomycetes</taxon>
        <taxon>Mycobacteriales</taxon>
        <taxon>Mycobacteriaceae</taxon>
        <taxon>Mycolicibacterium</taxon>
    </lineage>
</organism>
<accession>A0A0H5RL55</accession>
<dbReference type="InterPro" id="IPR019587">
    <property type="entry name" value="Polyketide_cyclase/dehydratase"/>
</dbReference>
<dbReference type="EMBL" id="CWKH01000001">
    <property type="protein sequence ID" value="CRZ14501.1"/>
    <property type="molecule type" value="Genomic_DNA"/>
</dbReference>
<dbReference type="Proteomes" id="UP000199147">
    <property type="component" value="Unassembled WGS sequence"/>
</dbReference>
<dbReference type="STRING" id="146018.BN2156_01351"/>
<keyword evidence="2" id="KW-1185">Reference proteome</keyword>
<evidence type="ECO:0000313" key="1">
    <source>
        <dbReference type="EMBL" id="CRZ14501.1"/>
    </source>
</evidence>
<dbReference type="AlphaFoldDB" id="A0A0H5RL55"/>
<name>A0A0H5RL55_9MYCO</name>
<dbReference type="RefSeq" id="WP_090511629.1">
    <property type="nucleotide sequence ID" value="NZ_CWKH01000001.1"/>
</dbReference>
<sequence length="136" mass="14698">MASIRIELDIAADTARVWQVIGDWAQGPVRMAPGFVVSSEADGDVRVVTFADGFIARERLVSHDDPARRIAYSLIGDTARPEHDNAVMQVLAAGPNRSRFLWVRDVLPHDAAGPLRAAMEQAAPIIKAALENRSGG</sequence>
<dbReference type="Pfam" id="PF10604">
    <property type="entry name" value="Polyketide_cyc2"/>
    <property type="match status" value="1"/>
</dbReference>
<evidence type="ECO:0000313" key="2">
    <source>
        <dbReference type="Proteomes" id="UP000199147"/>
    </source>
</evidence>
<dbReference type="CDD" id="cd07821">
    <property type="entry name" value="PYR_PYL_RCAR_like"/>
    <property type="match status" value="1"/>
</dbReference>
<dbReference type="InterPro" id="IPR023393">
    <property type="entry name" value="START-like_dom_sf"/>
</dbReference>
<protein>
    <submittedName>
        <fullName evidence="1">Polyketide cyclase / dehydrase and lipid transport</fullName>
    </submittedName>
</protein>
<dbReference type="SUPFAM" id="SSF55961">
    <property type="entry name" value="Bet v1-like"/>
    <property type="match status" value="1"/>
</dbReference>
<dbReference type="OrthoDB" id="6024794at2"/>